<sequence length="168" mass="17578">MGDLDPCRCPPSGPSGKSGKTKGRNLEGEDQDRELWGAPGCSCGDDDWAPPGWGSDDDYYYGGKGGKSGSKGGKSGGYDDDDYSPWSPPGLGGPYPCDCGDDDYSYGKSGKTKGRKLEAEDSEVAEGSERELWGSPGCYCGPSYPPVYGGWSSPYYPSGGKGGKTKGY</sequence>
<evidence type="ECO:0000313" key="3">
    <source>
        <dbReference type="Proteomes" id="UP000266841"/>
    </source>
</evidence>
<name>K0TJS8_THAOC</name>
<keyword evidence="3" id="KW-1185">Reference proteome</keyword>
<accession>K0TJS8</accession>
<dbReference type="AlphaFoldDB" id="K0TJS8"/>
<feature type="compositionally biased region" description="Gly residues" evidence="1">
    <location>
        <begin position="62"/>
        <end position="76"/>
    </location>
</feature>
<dbReference type="Proteomes" id="UP000266841">
    <property type="component" value="Unassembled WGS sequence"/>
</dbReference>
<comment type="caution">
    <text evidence="2">The sequence shown here is derived from an EMBL/GenBank/DDBJ whole genome shotgun (WGS) entry which is preliminary data.</text>
</comment>
<evidence type="ECO:0000313" key="2">
    <source>
        <dbReference type="EMBL" id="EJK74156.1"/>
    </source>
</evidence>
<evidence type="ECO:0000256" key="1">
    <source>
        <dbReference type="SAM" id="MobiDB-lite"/>
    </source>
</evidence>
<feature type="region of interest" description="Disordered" evidence="1">
    <location>
        <begin position="109"/>
        <end position="128"/>
    </location>
</feature>
<proteinExistence type="predicted"/>
<feature type="region of interest" description="Disordered" evidence="1">
    <location>
        <begin position="1"/>
        <end position="98"/>
    </location>
</feature>
<protein>
    <submittedName>
        <fullName evidence="2">Uncharacterized protein</fullName>
    </submittedName>
</protein>
<reference evidence="2 3" key="1">
    <citation type="journal article" date="2012" name="Genome Biol.">
        <title>Genome and low-iron response of an oceanic diatom adapted to chronic iron limitation.</title>
        <authorList>
            <person name="Lommer M."/>
            <person name="Specht M."/>
            <person name="Roy A.S."/>
            <person name="Kraemer L."/>
            <person name="Andreson R."/>
            <person name="Gutowska M.A."/>
            <person name="Wolf J."/>
            <person name="Bergner S.V."/>
            <person name="Schilhabel M.B."/>
            <person name="Klostermeier U.C."/>
            <person name="Beiko R.G."/>
            <person name="Rosenstiel P."/>
            <person name="Hippler M."/>
            <person name="Laroche J."/>
        </authorList>
    </citation>
    <scope>NUCLEOTIDE SEQUENCE [LARGE SCALE GENOMIC DNA]</scope>
    <source>
        <strain evidence="2 3">CCMP1005</strain>
    </source>
</reference>
<dbReference type="EMBL" id="AGNL01003910">
    <property type="protein sequence ID" value="EJK74156.1"/>
    <property type="molecule type" value="Genomic_DNA"/>
</dbReference>
<organism evidence="2 3">
    <name type="scientific">Thalassiosira oceanica</name>
    <name type="common">Marine diatom</name>
    <dbReference type="NCBI Taxonomy" id="159749"/>
    <lineage>
        <taxon>Eukaryota</taxon>
        <taxon>Sar</taxon>
        <taxon>Stramenopiles</taxon>
        <taxon>Ochrophyta</taxon>
        <taxon>Bacillariophyta</taxon>
        <taxon>Coscinodiscophyceae</taxon>
        <taxon>Thalassiosirophycidae</taxon>
        <taxon>Thalassiosirales</taxon>
        <taxon>Thalassiosiraceae</taxon>
        <taxon>Thalassiosira</taxon>
    </lineage>
</organism>
<gene>
    <name evidence="2" type="ORF">THAOC_04184</name>
</gene>